<evidence type="ECO:0000313" key="3">
    <source>
        <dbReference type="Proteomes" id="UP000199670"/>
    </source>
</evidence>
<dbReference type="Gene3D" id="2.40.160.20">
    <property type="match status" value="1"/>
</dbReference>
<dbReference type="PANTHER" id="PTHR36920:SF1">
    <property type="entry name" value="OUTER MEMBRANE PROTEIN W"/>
    <property type="match status" value="1"/>
</dbReference>
<dbReference type="SUPFAM" id="SSF56925">
    <property type="entry name" value="OMPA-like"/>
    <property type="match status" value="1"/>
</dbReference>
<dbReference type="RefSeq" id="WP_091346699.1">
    <property type="nucleotide sequence ID" value="NZ_FMAQ01000002.1"/>
</dbReference>
<dbReference type="STRING" id="1798182.GA0061081_10240"/>
<dbReference type="EMBL" id="FMAQ01000002">
    <property type="protein sequence ID" value="SCB84313.1"/>
    <property type="molecule type" value="Genomic_DNA"/>
</dbReference>
<reference evidence="3" key="1">
    <citation type="submission" date="2016-08" db="EMBL/GenBank/DDBJ databases">
        <authorList>
            <person name="Varghese N."/>
            <person name="Submissions Spin"/>
        </authorList>
    </citation>
    <scope>NUCLEOTIDE SEQUENCE [LARGE SCALE GENOMIC DNA]</scope>
    <source>
        <strain evidence="3">R-53248</strain>
    </source>
</reference>
<feature type="signal peptide" evidence="1">
    <location>
        <begin position="1"/>
        <end position="21"/>
    </location>
</feature>
<keyword evidence="3" id="KW-1185">Reference proteome</keyword>
<accession>A0A1C3ZPU5</accession>
<gene>
    <name evidence="2" type="ORF">GA0061081_10240</name>
</gene>
<protein>
    <submittedName>
        <fullName evidence="2">Outer membrane protein</fullName>
    </submittedName>
</protein>
<dbReference type="InterPro" id="IPR011250">
    <property type="entry name" value="OMP/PagP_B-barrel"/>
</dbReference>
<keyword evidence="1" id="KW-0732">Signal</keyword>
<dbReference type="InterPro" id="IPR005618">
    <property type="entry name" value="OMPW"/>
</dbReference>
<dbReference type="Proteomes" id="UP000199670">
    <property type="component" value="Unassembled WGS sequence"/>
</dbReference>
<dbReference type="AlphaFoldDB" id="A0A1C3ZPU5"/>
<name>A0A1C3ZPU5_9GAMM</name>
<dbReference type="Pfam" id="PF03922">
    <property type="entry name" value="OmpW"/>
    <property type="match status" value="1"/>
</dbReference>
<dbReference type="OrthoDB" id="9807574at2"/>
<evidence type="ECO:0000313" key="2">
    <source>
        <dbReference type="EMBL" id="SCB84313.1"/>
    </source>
</evidence>
<dbReference type="GO" id="GO:0019867">
    <property type="term" value="C:outer membrane"/>
    <property type="evidence" value="ECO:0007669"/>
    <property type="project" value="InterPro"/>
</dbReference>
<evidence type="ECO:0000256" key="1">
    <source>
        <dbReference type="SAM" id="SignalP"/>
    </source>
</evidence>
<dbReference type="PANTHER" id="PTHR36920">
    <property type="match status" value="1"/>
</dbReference>
<organism evidence="2 3">
    <name type="scientific">Gilliamella bombicola</name>
    <dbReference type="NCBI Taxonomy" id="1798182"/>
    <lineage>
        <taxon>Bacteria</taxon>
        <taxon>Pseudomonadati</taxon>
        <taxon>Pseudomonadota</taxon>
        <taxon>Gammaproteobacteria</taxon>
        <taxon>Orbales</taxon>
        <taxon>Orbaceae</taxon>
        <taxon>Gilliamella</taxon>
    </lineage>
</organism>
<proteinExistence type="predicted"/>
<sequence length="223" mass="24209">MKISSVAMLITMGLSSAVAYAHTANEIIVRGGPVYVHPQDKSDHVKVGGAKSDLKAKADNDTQLGLNFQYMVTDNIGVELLAATPFSHQVKLGGGNSTGLAGAHLGKIKHLPPTLSAVWYPLDSQYELQPYVGMGINYTFFFDEKLSGEAKKAGFHGLDLDSSWGWAAQVGADYTLNDNWLLNAQIRYIDIETKATTHLGNTKVTANYKLDPWVAMIGVGYKF</sequence>
<feature type="chain" id="PRO_5008688212" evidence="1">
    <location>
        <begin position="22"/>
        <end position="223"/>
    </location>
</feature>
<dbReference type="GO" id="GO:0055085">
    <property type="term" value="P:transmembrane transport"/>
    <property type="evidence" value="ECO:0007669"/>
    <property type="project" value="TreeGrafter"/>
</dbReference>